<sequence length="453" mass="49720">MIEFYRRIYSNYFRSQEGSCLNKYHTVKKNIEKQINDFYKISGRNVYKEWDQLYKYIIDTDKDLKVCYDNKYVNVKLIEDDTIKKFTEKCKRNRTCYNVAPPAIKPPIIKPTTQKHCKDRDSCKKGTAATDDGKSQSKLVPRPTDSKSLEIKNLKEQGQNQANLQKLRQESVVSQSYSITMPSVSSVGMNDKTSEEVGDHHSTTSGMVETQKQQLDASVHSGNSELGSPLTDNSSQCISGATSDLTITTTGKNLVEKGIQTNEHSRNPLDAKHSTSQDSLSKIVAGVSGDDKGVTKDAAHNLSLTESTPGSVQRADEDSLSTTTDRESTGAVASDPESTGTEEVVSASLSSAPSNAGNNGITVVDMSANYIVPDSEIKSVKFSHVHTHDSERLCTEGTCNEAQNTEITSDSNNVMLGTLSRVFNVIQENKDNMIKASAPMGIVMLLGLLFKVN</sequence>
<feature type="region of interest" description="Disordered" evidence="1">
    <location>
        <begin position="260"/>
        <end position="279"/>
    </location>
</feature>
<feature type="region of interest" description="Disordered" evidence="1">
    <location>
        <begin position="183"/>
        <end position="237"/>
    </location>
</feature>
<feature type="compositionally biased region" description="Polar residues" evidence="1">
    <location>
        <begin position="336"/>
        <end position="358"/>
    </location>
</feature>
<evidence type="ECO:0000313" key="3">
    <source>
        <dbReference type="Proteomes" id="UP000053562"/>
    </source>
</evidence>
<feature type="compositionally biased region" description="Basic and acidic residues" evidence="1">
    <location>
        <begin position="263"/>
        <end position="275"/>
    </location>
</feature>
<feature type="compositionally biased region" description="Polar residues" evidence="1">
    <location>
        <begin position="302"/>
        <end position="311"/>
    </location>
</feature>
<name>A0A0J9SHG0_PLAVI</name>
<feature type="region of interest" description="Disordered" evidence="1">
    <location>
        <begin position="108"/>
        <end position="147"/>
    </location>
</feature>
<evidence type="ECO:0000313" key="2">
    <source>
        <dbReference type="EMBL" id="KMZ82444.1"/>
    </source>
</evidence>
<dbReference type="AlphaFoldDB" id="A0A0J9SHG0"/>
<accession>A0A0J9SHG0</accession>
<dbReference type="Proteomes" id="UP000053562">
    <property type="component" value="Unassembled WGS sequence"/>
</dbReference>
<evidence type="ECO:0000256" key="1">
    <source>
        <dbReference type="SAM" id="MobiDB-lite"/>
    </source>
</evidence>
<proteinExistence type="predicted"/>
<dbReference type="EMBL" id="KQ234188">
    <property type="protein sequence ID" value="KMZ82444.1"/>
    <property type="molecule type" value="Genomic_DNA"/>
</dbReference>
<feature type="region of interest" description="Disordered" evidence="1">
    <location>
        <begin position="300"/>
        <end position="358"/>
    </location>
</feature>
<feature type="compositionally biased region" description="Basic and acidic residues" evidence="1">
    <location>
        <begin position="192"/>
        <end position="202"/>
    </location>
</feature>
<feature type="compositionally biased region" description="Polar residues" evidence="1">
    <location>
        <begin position="203"/>
        <end position="237"/>
    </location>
</feature>
<evidence type="ECO:0008006" key="4">
    <source>
        <dbReference type="Google" id="ProtNLM"/>
    </source>
</evidence>
<organism evidence="2 3">
    <name type="scientific">Plasmodium vivax India VII</name>
    <dbReference type="NCBI Taxonomy" id="1077284"/>
    <lineage>
        <taxon>Eukaryota</taxon>
        <taxon>Sar</taxon>
        <taxon>Alveolata</taxon>
        <taxon>Apicomplexa</taxon>
        <taxon>Aconoidasida</taxon>
        <taxon>Haemosporida</taxon>
        <taxon>Plasmodiidae</taxon>
        <taxon>Plasmodium</taxon>
        <taxon>Plasmodium (Plasmodium)</taxon>
    </lineage>
</organism>
<reference evidence="2 3" key="1">
    <citation type="submission" date="2011-08" db="EMBL/GenBank/DDBJ databases">
        <title>The Genome Sequence of Plasmodium vivax India VII.</title>
        <authorList>
            <consortium name="The Broad Institute Genome Sequencing Platform"/>
            <consortium name="The Broad Institute Genome Sequencing Center for Infectious Disease"/>
            <person name="Neafsey D."/>
            <person name="Carlton J."/>
            <person name="Barnwell J."/>
            <person name="Collins W."/>
            <person name="Escalante A."/>
            <person name="Mullikin J."/>
            <person name="Saul A."/>
            <person name="Guigo R."/>
            <person name="Camara F."/>
            <person name="Young S.K."/>
            <person name="Zeng Q."/>
            <person name="Gargeya S."/>
            <person name="Fitzgerald M."/>
            <person name="Haas B."/>
            <person name="Abouelleil A."/>
            <person name="Alvarado L."/>
            <person name="Arachchi H.M."/>
            <person name="Berlin A."/>
            <person name="Brown A."/>
            <person name="Chapman S.B."/>
            <person name="Chen Z."/>
            <person name="Dunbar C."/>
            <person name="Freedman E."/>
            <person name="Gearin G."/>
            <person name="Gellesch M."/>
            <person name="Goldberg J."/>
            <person name="Griggs A."/>
            <person name="Gujja S."/>
            <person name="Heiman D."/>
            <person name="Howarth C."/>
            <person name="Larson L."/>
            <person name="Lui A."/>
            <person name="MacDonald P.J.P."/>
            <person name="Montmayeur A."/>
            <person name="Murphy C."/>
            <person name="Neiman D."/>
            <person name="Pearson M."/>
            <person name="Priest M."/>
            <person name="Roberts A."/>
            <person name="Saif S."/>
            <person name="Shea T."/>
            <person name="Shenoy N."/>
            <person name="Sisk P."/>
            <person name="Stolte C."/>
            <person name="Sykes S."/>
            <person name="Wortman J."/>
            <person name="Nusbaum C."/>
            <person name="Birren B."/>
        </authorList>
    </citation>
    <scope>NUCLEOTIDE SEQUENCE [LARGE SCALE GENOMIC DNA]</scope>
    <source>
        <strain evidence="2 3">India VII</strain>
    </source>
</reference>
<protein>
    <recommendedName>
        <fullName evidence="4">Variable surface protein Vir18</fullName>
    </recommendedName>
</protein>
<gene>
    <name evidence="2" type="ORF">PVIIG_06200</name>
</gene>